<dbReference type="EMBL" id="JASCZI010060473">
    <property type="protein sequence ID" value="MED6132449.1"/>
    <property type="molecule type" value="Genomic_DNA"/>
</dbReference>
<name>A0ABU6S8C1_9FABA</name>
<comment type="caution">
    <text evidence="2">The sequence shown here is derived from an EMBL/GenBank/DDBJ whole genome shotgun (WGS) entry which is preliminary data.</text>
</comment>
<evidence type="ECO:0000256" key="1">
    <source>
        <dbReference type="SAM" id="Coils"/>
    </source>
</evidence>
<feature type="coiled-coil region" evidence="1">
    <location>
        <begin position="15"/>
        <end position="49"/>
    </location>
</feature>
<dbReference type="Proteomes" id="UP001341840">
    <property type="component" value="Unassembled WGS sequence"/>
</dbReference>
<reference evidence="2 3" key="1">
    <citation type="journal article" date="2023" name="Plants (Basel)">
        <title>Bridging the Gap: Combining Genomics and Transcriptomics Approaches to Understand Stylosanthes scabra, an Orphan Legume from the Brazilian Caatinga.</title>
        <authorList>
            <person name="Ferreira-Neto J.R.C."/>
            <person name="da Silva M.D."/>
            <person name="Binneck E."/>
            <person name="de Melo N.F."/>
            <person name="da Silva R.H."/>
            <person name="de Melo A.L.T.M."/>
            <person name="Pandolfi V."/>
            <person name="Bustamante F.O."/>
            <person name="Brasileiro-Vidal A.C."/>
            <person name="Benko-Iseppon A.M."/>
        </authorList>
    </citation>
    <scope>NUCLEOTIDE SEQUENCE [LARGE SCALE GENOMIC DNA]</scope>
    <source>
        <tissue evidence="2">Leaves</tissue>
    </source>
</reference>
<organism evidence="2 3">
    <name type="scientific">Stylosanthes scabra</name>
    <dbReference type="NCBI Taxonomy" id="79078"/>
    <lineage>
        <taxon>Eukaryota</taxon>
        <taxon>Viridiplantae</taxon>
        <taxon>Streptophyta</taxon>
        <taxon>Embryophyta</taxon>
        <taxon>Tracheophyta</taxon>
        <taxon>Spermatophyta</taxon>
        <taxon>Magnoliopsida</taxon>
        <taxon>eudicotyledons</taxon>
        <taxon>Gunneridae</taxon>
        <taxon>Pentapetalae</taxon>
        <taxon>rosids</taxon>
        <taxon>fabids</taxon>
        <taxon>Fabales</taxon>
        <taxon>Fabaceae</taxon>
        <taxon>Papilionoideae</taxon>
        <taxon>50 kb inversion clade</taxon>
        <taxon>dalbergioids sensu lato</taxon>
        <taxon>Dalbergieae</taxon>
        <taxon>Pterocarpus clade</taxon>
        <taxon>Stylosanthes</taxon>
    </lineage>
</organism>
<proteinExistence type="predicted"/>
<accession>A0ABU6S8C1</accession>
<evidence type="ECO:0000313" key="2">
    <source>
        <dbReference type="EMBL" id="MED6132449.1"/>
    </source>
</evidence>
<protein>
    <submittedName>
        <fullName evidence="2">Uncharacterized protein</fullName>
    </submittedName>
</protein>
<evidence type="ECO:0000313" key="3">
    <source>
        <dbReference type="Proteomes" id="UP001341840"/>
    </source>
</evidence>
<gene>
    <name evidence="2" type="ORF">PIB30_019048</name>
</gene>
<sequence length="175" mass="19353">MKKVEERAKVQAAELESCRSALAQERKKVESLTQSLKGKQTTLDEAEATGVVRHLNPAIDYSMITLDTRWDPKAKKIYNPKAEIQGQPEPVVVDQPGPVAEEQPKVLPEQQVEEVVAGEDGRKKSTCYYVQLHVVLLEVGYEPSSRDLASFDGAEFVGAFSERFDHLVGALPVCS</sequence>
<keyword evidence="1" id="KW-0175">Coiled coil</keyword>
<keyword evidence="3" id="KW-1185">Reference proteome</keyword>